<dbReference type="NCBIfam" id="TIGR00831">
    <property type="entry name" value="a_cpa1"/>
    <property type="match status" value="1"/>
</dbReference>
<dbReference type="EMBL" id="FNCF01000006">
    <property type="protein sequence ID" value="SDG86650.1"/>
    <property type="molecule type" value="Genomic_DNA"/>
</dbReference>
<dbReference type="PANTHER" id="PTHR10110:SF86">
    <property type="entry name" value="SODIUM_HYDROGEN EXCHANGER 7"/>
    <property type="match status" value="1"/>
</dbReference>
<dbReference type="GO" id="GO:0098719">
    <property type="term" value="P:sodium ion import across plasma membrane"/>
    <property type="evidence" value="ECO:0007669"/>
    <property type="project" value="TreeGrafter"/>
</dbReference>
<accession>A0A1G7XSG6</accession>
<evidence type="ECO:0000313" key="12">
    <source>
        <dbReference type="EMBL" id="SDG86650.1"/>
    </source>
</evidence>
<dbReference type="GO" id="GO:0051453">
    <property type="term" value="P:regulation of intracellular pH"/>
    <property type="evidence" value="ECO:0007669"/>
    <property type="project" value="TreeGrafter"/>
</dbReference>
<keyword evidence="10" id="KW-0050">Antiport</keyword>
<feature type="transmembrane region" description="Helical" evidence="10">
    <location>
        <begin position="300"/>
        <end position="326"/>
    </location>
</feature>
<evidence type="ECO:0000313" key="13">
    <source>
        <dbReference type="Proteomes" id="UP000198863"/>
    </source>
</evidence>
<evidence type="ECO:0000256" key="9">
    <source>
        <dbReference type="ARBA" id="ARBA00023201"/>
    </source>
</evidence>
<feature type="transmembrane region" description="Helical" evidence="10">
    <location>
        <begin position="30"/>
        <end position="48"/>
    </location>
</feature>
<dbReference type="OrthoDB" id="57886at2"/>
<feature type="transmembrane region" description="Helical" evidence="10">
    <location>
        <begin position="260"/>
        <end position="280"/>
    </location>
</feature>
<keyword evidence="6 10" id="KW-0915">Sodium</keyword>
<dbReference type="Proteomes" id="UP000198863">
    <property type="component" value="Unassembled WGS sequence"/>
</dbReference>
<evidence type="ECO:0000256" key="6">
    <source>
        <dbReference type="ARBA" id="ARBA00023053"/>
    </source>
</evidence>
<proteinExistence type="inferred from homology"/>
<evidence type="ECO:0000259" key="11">
    <source>
        <dbReference type="Pfam" id="PF00999"/>
    </source>
</evidence>
<evidence type="ECO:0000256" key="7">
    <source>
        <dbReference type="ARBA" id="ARBA00023065"/>
    </source>
</evidence>
<dbReference type="GO" id="GO:0015385">
    <property type="term" value="F:sodium:proton antiporter activity"/>
    <property type="evidence" value="ECO:0007669"/>
    <property type="project" value="InterPro"/>
</dbReference>
<dbReference type="RefSeq" id="WP_091066854.1">
    <property type="nucleotide sequence ID" value="NZ_FNCF01000006.1"/>
</dbReference>
<dbReference type="InterPro" id="IPR004705">
    <property type="entry name" value="Cation/H_exchanger_CPA1_bac"/>
</dbReference>
<dbReference type="GO" id="GO:0005886">
    <property type="term" value="C:plasma membrane"/>
    <property type="evidence" value="ECO:0007669"/>
    <property type="project" value="UniProtKB-SubCell"/>
</dbReference>
<feature type="transmembrane region" description="Helical" evidence="10">
    <location>
        <begin position="180"/>
        <end position="197"/>
    </location>
</feature>
<gene>
    <name evidence="12" type="ORF">SAMN05660324_3767</name>
</gene>
<keyword evidence="4 10" id="KW-0812">Transmembrane</keyword>
<feature type="domain" description="Cation/H+ exchanger transmembrane" evidence="11">
    <location>
        <begin position="12"/>
        <end position="401"/>
    </location>
</feature>
<name>A0A1G7XSG6_9ACTN</name>
<evidence type="ECO:0000256" key="5">
    <source>
        <dbReference type="ARBA" id="ARBA00022989"/>
    </source>
</evidence>
<dbReference type="GO" id="GO:0015386">
    <property type="term" value="F:potassium:proton antiporter activity"/>
    <property type="evidence" value="ECO:0007669"/>
    <property type="project" value="TreeGrafter"/>
</dbReference>
<keyword evidence="2 10" id="KW-0813">Transport</keyword>
<keyword evidence="3 10" id="KW-1003">Cell membrane</keyword>
<organism evidence="12 13">
    <name type="scientific">Klenkia brasiliensis</name>
    <dbReference type="NCBI Taxonomy" id="333142"/>
    <lineage>
        <taxon>Bacteria</taxon>
        <taxon>Bacillati</taxon>
        <taxon>Actinomycetota</taxon>
        <taxon>Actinomycetes</taxon>
        <taxon>Geodermatophilales</taxon>
        <taxon>Geodermatophilaceae</taxon>
        <taxon>Klenkia</taxon>
    </lineage>
</organism>
<comment type="similarity">
    <text evidence="10">Belongs to the monovalent cation:proton antiporter 1 (CPA1) transporter (TC 2.A.36) family.</text>
</comment>
<feature type="transmembrane region" description="Helical" evidence="10">
    <location>
        <begin position="147"/>
        <end position="168"/>
    </location>
</feature>
<comment type="subcellular location">
    <subcellularLocation>
        <location evidence="1 10">Cell membrane</location>
        <topology evidence="1 10">Multi-pass membrane protein</topology>
    </subcellularLocation>
</comment>
<dbReference type="PANTHER" id="PTHR10110">
    <property type="entry name" value="SODIUM/HYDROGEN EXCHANGER"/>
    <property type="match status" value="1"/>
</dbReference>
<feature type="transmembrane region" description="Helical" evidence="10">
    <location>
        <begin position="6"/>
        <end position="23"/>
    </location>
</feature>
<keyword evidence="13" id="KW-1185">Reference proteome</keyword>
<feature type="transmembrane region" description="Helical" evidence="10">
    <location>
        <begin position="85"/>
        <end position="105"/>
    </location>
</feature>
<feature type="transmembrane region" description="Helical" evidence="10">
    <location>
        <begin position="347"/>
        <end position="365"/>
    </location>
</feature>
<reference evidence="13" key="1">
    <citation type="submission" date="2016-10" db="EMBL/GenBank/DDBJ databases">
        <authorList>
            <person name="Varghese N."/>
            <person name="Submissions S."/>
        </authorList>
    </citation>
    <scope>NUCLEOTIDE SEQUENCE [LARGE SCALE GENOMIC DNA]</scope>
    <source>
        <strain evidence="13">DSM 44526</strain>
    </source>
</reference>
<keyword evidence="9 10" id="KW-0739">Sodium transport</keyword>
<protein>
    <submittedName>
        <fullName evidence="12">Monovalent cation:H+ antiporter, CPA1 family</fullName>
    </submittedName>
</protein>
<dbReference type="InterPro" id="IPR018422">
    <property type="entry name" value="Cation/H_exchanger_CPA1"/>
</dbReference>
<dbReference type="Gene3D" id="6.10.140.1330">
    <property type="match status" value="1"/>
</dbReference>
<comment type="function">
    <text evidence="10">Na(+)/H(+) antiporter that extrudes sodium in exchange for external protons.</text>
</comment>
<feature type="transmembrane region" description="Helical" evidence="10">
    <location>
        <begin position="54"/>
        <end position="73"/>
    </location>
</feature>
<evidence type="ECO:0000256" key="8">
    <source>
        <dbReference type="ARBA" id="ARBA00023136"/>
    </source>
</evidence>
<feature type="transmembrane region" description="Helical" evidence="10">
    <location>
        <begin position="377"/>
        <end position="401"/>
    </location>
</feature>
<sequence length="539" mass="57097">MHALEVVVVVGVLVLLGTLLARWVRLPPPLVLLALGTVVGFLPGVGGVEMPPDVVLFLFLPALLYWESLTISLRQIRADLRVISLMSVGLVLVTAGTVAVVGHALGLSWPMAFVLGAVLAPTDATAIATVAGLLPRRARTLLRAESLVNDGTALVVFGVAVGVAVGTLDVGPGGVAWRLVASYAGGIAVGLALAFAVTELRRRLTDVRLENVVGVLTPFVAYLPAELLHASGVVAVVTCGLTLTQIATRVISPSARVQAAGFWSLTTFLLNGSLFVLVGLELHAVVEGRSAAEIWTGVVATLWVALTVAGTRLVWGNTLPYVIRALDRRPAQRLRRVGFRGRLPGQWAGFRGAVSLAAALAVPTTTAAGGPLEGRDLLLMVTFGVIVVLLVVQGLTLPAVIRFSRLQPDPAEAQEELLAQREALGAAQAALDVRAAELGVPEAVVARVREAHEARERQLHLTQVLSDGRVTDPDHRAAKKAVLAEAESERRLRLALLADKRDAVVRLRDLHAIDDLVLRRVMAQLDAEEVRLVGVQPED</sequence>
<keyword evidence="5 10" id="KW-1133">Transmembrane helix</keyword>
<evidence type="ECO:0000256" key="1">
    <source>
        <dbReference type="ARBA" id="ARBA00004651"/>
    </source>
</evidence>
<evidence type="ECO:0000256" key="4">
    <source>
        <dbReference type="ARBA" id="ARBA00022692"/>
    </source>
</evidence>
<dbReference type="InterPro" id="IPR006153">
    <property type="entry name" value="Cation/H_exchanger_TM"/>
</dbReference>
<keyword evidence="8 10" id="KW-0472">Membrane</keyword>
<evidence type="ECO:0000256" key="2">
    <source>
        <dbReference type="ARBA" id="ARBA00022448"/>
    </source>
</evidence>
<keyword evidence="7 10" id="KW-0406">Ion transport</keyword>
<dbReference type="AlphaFoldDB" id="A0A1G7XSG6"/>
<feature type="transmembrane region" description="Helical" evidence="10">
    <location>
        <begin position="111"/>
        <end position="135"/>
    </location>
</feature>
<evidence type="ECO:0000256" key="10">
    <source>
        <dbReference type="RuleBase" id="RU366002"/>
    </source>
</evidence>
<evidence type="ECO:0000256" key="3">
    <source>
        <dbReference type="ARBA" id="ARBA00022475"/>
    </source>
</evidence>
<dbReference type="Pfam" id="PF00999">
    <property type="entry name" value="Na_H_Exchanger"/>
    <property type="match status" value="1"/>
</dbReference>